<evidence type="ECO:0000313" key="3">
    <source>
        <dbReference type="Proteomes" id="UP000324897"/>
    </source>
</evidence>
<dbReference type="AlphaFoldDB" id="A0A5J9V9H6"/>
<evidence type="ECO:0000256" key="1">
    <source>
        <dbReference type="SAM" id="MobiDB-lite"/>
    </source>
</evidence>
<organism evidence="2 3">
    <name type="scientific">Eragrostis curvula</name>
    <name type="common">weeping love grass</name>
    <dbReference type="NCBI Taxonomy" id="38414"/>
    <lineage>
        <taxon>Eukaryota</taxon>
        <taxon>Viridiplantae</taxon>
        <taxon>Streptophyta</taxon>
        <taxon>Embryophyta</taxon>
        <taxon>Tracheophyta</taxon>
        <taxon>Spermatophyta</taxon>
        <taxon>Magnoliopsida</taxon>
        <taxon>Liliopsida</taxon>
        <taxon>Poales</taxon>
        <taxon>Poaceae</taxon>
        <taxon>PACMAD clade</taxon>
        <taxon>Chloridoideae</taxon>
        <taxon>Eragrostideae</taxon>
        <taxon>Eragrostidinae</taxon>
        <taxon>Eragrostis</taxon>
    </lineage>
</organism>
<protein>
    <submittedName>
        <fullName evidence="2">Uncharacterized protein</fullName>
    </submittedName>
</protein>
<reference evidence="2 3" key="1">
    <citation type="journal article" date="2019" name="Sci. Rep.">
        <title>A high-quality genome of Eragrostis curvula grass provides insights into Poaceae evolution and supports new strategies to enhance forage quality.</title>
        <authorList>
            <person name="Carballo J."/>
            <person name="Santos B.A.C.M."/>
            <person name="Zappacosta D."/>
            <person name="Garbus I."/>
            <person name="Selva J.P."/>
            <person name="Gallo C.A."/>
            <person name="Diaz A."/>
            <person name="Albertini E."/>
            <person name="Caccamo M."/>
            <person name="Echenique V."/>
        </authorList>
    </citation>
    <scope>NUCLEOTIDE SEQUENCE [LARGE SCALE GENOMIC DNA]</scope>
    <source>
        <strain evidence="3">cv. Victoria</strain>
        <tissue evidence="2">Leaf</tissue>
    </source>
</reference>
<dbReference type="Gramene" id="TVU32703">
    <property type="protein sequence ID" value="TVU32703"/>
    <property type="gene ID" value="EJB05_24450"/>
</dbReference>
<proteinExistence type="predicted"/>
<gene>
    <name evidence="2" type="ORF">EJB05_24450</name>
</gene>
<keyword evidence="3" id="KW-1185">Reference proteome</keyword>
<feature type="compositionally biased region" description="Polar residues" evidence="1">
    <location>
        <begin position="103"/>
        <end position="115"/>
    </location>
</feature>
<feature type="region of interest" description="Disordered" evidence="1">
    <location>
        <begin position="79"/>
        <end position="157"/>
    </location>
</feature>
<evidence type="ECO:0000313" key="2">
    <source>
        <dbReference type="EMBL" id="TVU32703.1"/>
    </source>
</evidence>
<accession>A0A5J9V9H6</accession>
<sequence>MKRRRRRRSLGSGGSGPRLPRSFSFLIAGGRRHARRREEEAGVLKEGGGVARIAGRKPEWRASTGRRRRLWRCWEKAERGVGRARRGSDGASRHESEGEGSSPVETGQNQDQTSPCCGLPKAGAPSPGPLSAWAPSPGRRRGTPRGSALPTKGGLRG</sequence>
<name>A0A5J9V9H6_9POAL</name>
<feature type="region of interest" description="Disordered" evidence="1">
    <location>
        <begin position="1"/>
        <end position="49"/>
    </location>
</feature>
<dbReference type="Proteomes" id="UP000324897">
    <property type="component" value="Chromosome 1"/>
</dbReference>
<feature type="compositionally biased region" description="Basic and acidic residues" evidence="1">
    <location>
        <begin position="79"/>
        <end position="97"/>
    </location>
</feature>
<comment type="caution">
    <text evidence="2">The sequence shown here is derived from an EMBL/GenBank/DDBJ whole genome shotgun (WGS) entry which is preliminary data.</text>
</comment>
<dbReference type="EMBL" id="RWGY01000011">
    <property type="protein sequence ID" value="TVU32703.1"/>
    <property type="molecule type" value="Genomic_DNA"/>
</dbReference>